<dbReference type="Pfam" id="PF13302">
    <property type="entry name" value="Acetyltransf_3"/>
    <property type="match status" value="1"/>
</dbReference>
<dbReference type="RefSeq" id="WP_173134259.1">
    <property type="nucleotide sequence ID" value="NZ_JABMKX010000007.1"/>
</dbReference>
<reference evidence="2 3" key="1">
    <citation type="submission" date="2020-05" db="EMBL/GenBank/DDBJ databases">
        <title>Paenibacillus glebae, sp. nov., Paenibacillus humi sp. nov., Paenibacillus pedi sp. nov., Paenibacillus terrestris sp. nov. and Paenibacillus terricola sp. nov., isolated from a forest top soil sample.</title>
        <authorList>
            <person name="Qi S."/>
            <person name="Carlier A."/>
            <person name="Cnockaert M."/>
            <person name="Vandamme P."/>
        </authorList>
    </citation>
    <scope>NUCLEOTIDE SEQUENCE [LARGE SCALE GENOMIC DNA]</scope>
    <source>
        <strain evidence="2 3">LMG 29502</strain>
    </source>
</reference>
<dbReference type="Gene3D" id="3.40.630.30">
    <property type="match status" value="1"/>
</dbReference>
<dbReference type="Proteomes" id="UP000711047">
    <property type="component" value="Unassembled WGS sequence"/>
</dbReference>
<dbReference type="PANTHER" id="PTHR43792">
    <property type="entry name" value="GNAT FAMILY, PUTATIVE (AFU_ORTHOLOGUE AFUA_3G00765)-RELATED-RELATED"/>
    <property type="match status" value="1"/>
</dbReference>
<name>A0ABX2DPF9_9BACL</name>
<evidence type="ECO:0000313" key="2">
    <source>
        <dbReference type="EMBL" id="NQX46509.1"/>
    </source>
</evidence>
<evidence type="ECO:0000259" key="1">
    <source>
        <dbReference type="PROSITE" id="PS51186"/>
    </source>
</evidence>
<dbReference type="EMBL" id="JABMKX010000007">
    <property type="protein sequence ID" value="NQX46509.1"/>
    <property type="molecule type" value="Genomic_DNA"/>
</dbReference>
<dbReference type="SUPFAM" id="SSF55729">
    <property type="entry name" value="Acyl-CoA N-acyltransferases (Nat)"/>
    <property type="match status" value="1"/>
</dbReference>
<evidence type="ECO:0000313" key="3">
    <source>
        <dbReference type="Proteomes" id="UP000711047"/>
    </source>
</evidence>
<dbReference type="PROSITE" id="PS51186">
    <property type="entry name" value="GNAT"/>
    <property type="match status" value="1"/>
</dbReference>
<dbReference type="InterPro" id="IPR051531">
    <property type="entry name" value="N-acetyltransferase"/>
</dbReference>
<comment type="caution">
    <text evidence="2">The sequence shown here is derived from an EMBL/GenBank/DDBJ whole genome shotgun (WGS) entry which is preliminary data.</text>
</comment>
<dbReference type="PANTHER" id="PTHR43792:SF9">
    <property type="entry name" value="RIBOSOMAL-PROTEIN-ALANINE ACETYLTRANSFERASE"/>
    <property type="match status" value="1"/>
</dbReference>
<dbReference type="InterPro" id="IPR016181">
    <property type="entry name" value="Acyl_CoA_acyltransferase"/>
</dbReference>
<accession>A0ABX2DPF9</accession>
<dbReference type="InterPro" id="IPR000182">
    <property type="entry name" value="GNAT_dom"/>
</dbReference>
<feature type="domain" description="N-acetyltransferase" evidence="1">
    <location>
        <begin position="10"/>
        <end position="174"/>
    </location>
</feature>
<keyword evidence="3" id="KW-1185">Reference proteome</keyword>
<protein>
    <submittedName>
        <fullName evidence="2">GNAT family N-acetyltransferase</fullName>
    </submittedName>
</protein>
<proteinExistence type="predicted"/>
<sequence>MITELHTERLLLRKMKVADSSSLFSIWSDPEVTRYMNVSSFTDEQQARDMIQLLDDLSEDDKAIRYAVILTESSEIIGSCGYNSLDFENAKAEIGYDIAASFWGRGYASEAVRALLDHAFSSLELNRIEAKVDPANMNSIKLLHKLDFTFEGTLRQSERVAGRFNDLRMYSKLKSD</sequence>
<organism evidence="2 3">
    <name type="scientific">Paenibacillus tritici</name>
    <dbReference type="NCBI Taxonomy" id="1873425"/>
    <lineage>
        <taxon>Bacteria</taxon>
        <taxon>Bacillati</taxon>
        <taxon>Bacillota</taxon>
        <taxon>Bacilli</taxon>
        <taxon>Bacillales</taxon>
        <taxon>Paenibacillaceae</taxon>
        <taxon>Paenibacillus</taxon>
    </lineage>
</organism>
<gene>
    <name evidence="2" type="ORF">HQN87_14295</name>
</gene>